<dbReference type="EMBL" id="JAWDJW010008671">
    <property type="protein sequence ID" value="KAK3060319.1"/>
    <property type="molecule type" value="Genomic_DNA"/>
</dbReference>
<evidence type="ECO:0000313" key="2">
    <source>
        <dbReference type="Proteomes" id="UP001186974"/>
    </source>
</evidence>
<sequence>KVALYTAPSSVSDHITANVLEDDAFVDGYLKTNAERLADAFSFSVRWLRERGIPYAPGANAAFFLWVDLGAVYLRNARKGGINGVGGKEQTEGEDVTAVVTKKLLDHRVFLASGEQFGSERPGWFRIVFSQPREELEEGMRRMAEALNLRSGN</sequence>
<proteinExistence type="predicted"/>
<evidence type="ECO:0000313" key="1">
    <source>
        <dbReference type="EMBL" id="KAK3060319.1"/>
    </source>
</evidence>
<comment type="caution">
    <text evidence="1">The sequence shown here is derived from an EMBL/GenBank/DDBJ whole genome shotgun (WGS) entry which is preliminary data.</text>
</comment>
<organism evidence="1 2">
    <name type="scientific">Coniosporium uncinatum</name>
    <dbReference type="NCBI Taxonomy" id="93489"/>
    <lineage>
        <taxon>Eukaryota</taxon>
        <taxon>Fungi</taxon>
        <taxon>Dikarya</taxon>
        <taxon>Ascomycota</taxon>
        <taxon>Pezizomycotina</taxon>
        <taxon>Dothideomycetes</taxon>
        <taxon>Dothideomycetes incertae sedis</taxon>
        <taxon>Coniosporium</taxon>
    </lineage>
</organism>
<keyword evidence="2" id="KW-1185">Reference proteome</keyword>
<reference evidence="1" key="1">
    <citation type="submission" date="2024-09" db="EMBL/GenBank/DDBJ databases">
        <title>Black Yeasts Isolated from many extreme environments.</title>
        <authorList>
            <person name="Coleine C."/>
            <person name="Stajich J.E."/>
            <person name="Selbmann L."/>
        </authorList>
    </citation>
    <scope>NUCLEOTIDE SEQUENCE</scope>
    <source>
        <strain evidence="1">CCFEE 5737</strain>
    </source>
</reference>
<gene>
    <name evidence="1" type="ORF">LTS18_008810</name>
</gene>
<accession>A0ACC3D188</accession>
<protein>
    <submittedName>
        <fullName evidence="1">Uncharacterized protein</fullName>
    </submittedName>
</protein>
<feature type="non-terminal residue" evidence="1">
    <location>
        <position position="1"/>
    </location>
</feature>
<dbReference type="Proteomes" id="UP001186974">
    <property type="component" value="Unassembled WGS sequence"/>
</dbReference>
<name>A0ACC3D188_9PEZI</name>